<accession>A0ABS8MLB8</accession>
<sequence length="75" mass="8371">MRGEYKGIVFAEGYNKPFADFKKEFASTHVFKDIPSDEREAELKKAHKIATNGNISTTIGKGKEVETEKPGDKPL</sequence>
<name>A0ABS8MLB8_9FLAO</name>
<feature type="region of interest" description="Disordered" evidence="1">
    <location>
        <begin position="54"/>
        <end position="75"/>
    </location>
</feature>
<keyword evidence="3" id="KW-1185">Reference proteome</keyword>
<comment type="caution">
    <text evidence="2">The sequence shown here is derived from an EMBL/GenBank/DDBJ whole genome shotgun (WGS) entry which is preliminary data.</text>
</comment>
<gene>
    <name evidence="2" type="ORF">LNP81_25120</name>
</gene>
<protein>
    <submittedName>
        <fullName evidence="2">Uncharacterized protein</fullName>
    </submittedName>
</protein>
<proteinExistence type="predicted"/>
<dbReference type="RefSeq" id="WP_230040129.1">
    <property type="nucleotide sequence ID" value="NZ_JAJJMM010000001.1"/>
</dbReference>
<evidence type="ECO:0000313" key="2">
    <source>
        <dbReference type="EMBL" id="MCC9066284.1"/>
    </source>
</evidence>
<evidence type="ECO:0000313" key="3">
    <source>
        <dbReference type="Proteomes" id="UP001430679"/>
    </source>
</evidence>
<evidence type="ECO:0000256" key="1">
    <source>
        <dbReference type="SAM" id="MobiDB-lite"/>
    </source>
</evidence>
<feature type="compositionally biased region" description="Basic and acidic residues" evidence="1">
    <location>
        <begin position="61"/>
        <end position="75"/>
    </location>
</feature>
<dbReference type="EMBL" id="JAJJMM010000001">
    <property type="protein sequence ID" value="MCC9066284.1"/>
    <property type="molecule type" value="Genomic_DNA"/>
</dbReference>
<organism evidence="2 3">
    <name type="scientific">Flavobacterium piscisymbiosum</name>
    <dbReference type="NCBI Taxonomy" id="2893753"/>
    <lineage>
        <taxon>Bacteria</taxon>
        <taxon>Pseudomonadati</taxon>
        <taxon>Bacteroidota</taxon>
        <taxon>Flavobacteriia</taxon>
        <taxon>Flavobacteriales</taxon>
        <taxon>Flavobacteriaceae</taxon>
        <taxon>Flavobacterium</taxon>
    </lineage>
</organism>
<dbReference type="Proteomes" id="UP001430679">
    <property type="component" value="Unassembled WGS sequence"/>
</dbReference>
<reference evidence="2" key="1">
    <citation type="submission" date="2021-11" db="EMBL/GenBank/DDBJ databases">
        <title>Description of novel Flavobacterium species.</title>
        <authorList>
            <person name="Saticioglu I.B."/>
            <person name="Ay H."/>
            <person name="Altun S."/>
            <person name="Duman M."/>
        </authorList>
    </citation>
    <scope>NUCLEOTIDE SEQUENCE</scope>
    <source>
        <strain evidence="2">F-30</strain>
    </source>
</reference>